<dbReference type="RefSeq" id="WP_209896512.1">
    <property type="nucleotide sequence ID" value="NZ_JAGGMR010000001.1"/>
</dbReference>
<proteinExistence type="predicted"/>
<dbReference type="EMBL" id="JAGGMR010000001">
    <property type="protein sequence ID" value="MBP2193222.1"/>
    <property type="molecule type" value="Genomic_DNA"/>
</dbReference>
<comment type="caution">
    <text evidence="1">The sequence shown here is derived from an EMBL/GenBank/DDBJ whole genome shotgun (WGS) entry which is preliminary data.</text>
</comment>
<name>A0ABS4QND2_9NOCA</name>
<evidence type="ECO:0000313" key="1">
    <source>
        <dbReference type="EMBL" id="MBP2193222.1"/>
    </source>
</evidence>
<keyword evidence="2" id="KW-1185">Reference proteome</keyword>
<evidence type="ECO:0000313" key="2">
    <source>
        <dbReference type="Proteomes" id="UP001519325"/>
    </source>
</evidence>
<dbReference type="Proteomes" id="UP001519325">
    <property type="component" value="Unassembled WGS sequence"/>
</dbReference>
<sequence length="187" mass="20103">MPLHLPNPPAEVPDKVKGKLRAFADDAKFSTKALRGARKDQLDLSTPHQIFSMGLDDIVDGAGLEAAQPVGWRYLVVDGAQIVASAETTQAPDGTQEMSQFTEGPFVLATDRTLKMVRKLPELAATGFELRLLRIPALYVMALWLHASTADILVPLDPSPIGKEGKPVSSVQFLSELAELAHASPPA</sequence>
<organism evidence="1 2">
    <name type="scientific">Nocardia goodfellowii</name>
    <dbReference type="NCBI Taxonomy" id="882446"/>
    <lineage>
        <taxon>Bacteria</taxon>
        <taxon>Bacillati</taxon>
        <taxon>Actinomycetota</taxon>
        <taxon>Actinomycetes</taxon>
        <taxon>Mycobacteriales</taxon>
        <taxon>Nocardiaceae</taxon>
        <taxon>Nocardia</taxon>
    </lineage>
</organism>
<reference evidence="1 2" key="1">
    <citation type="submission" date="2021-03" db="EMBL/GenBank/DDBJ databases">
        <title>Sequencing the genomes of 1000 actinobacteria strains.</title>
        <authorList>
            <person name="Klenk H.-P."/>
        </authorList>
    </citation>
    <scope>NUCLEOTIDE SEQUENCE [LARGE SCALE GENOMIC DNA]</scope>
    <source>
        <strain evidence="1 2">DSM 45516</strain>
    </source>
</reference>
<gene>
    <name evidence="1" type="ORF">BJ987_006123</name>
</gene>
<protein>
    <submittedName>
        <fullName evidence="1">Uncharacterized protein</fullName>
    </submittedName>
</protein>
<accession>A0ABS4QND2</accession>